<dbReference type="AlphaFoldDB" id="W6MRT9"/>
<dbReference type="RefSeq" id="XP_022461471.1">
    <property type="nucleotide sequence ID" value="XM_022600672.1"/>
</dbReference>
<organism evidence="2 3">
    <name type="scientific">Kuraishia capsulata CBS 1993</name>
    <dbReference type="NCBI Taxonomy" id="1382522"/>
    <lineage>
        <taxon>Eukaryota</taxon>
        <taxon>Fungi</taxon>
        <taxon>Dikarya</taxon>
        <taxon>Ascomycota</taxon>
        <taxon>Saccharomycotina</taxon>
        <taxon>Pichiomycetes</taxon>
        <taxon>Pichiales</taxon>
        <taxon>Pichiaceae</taxon>
        <taxon>Kuraishia</taxon>
    </lineage>
</organism>
<evidence type="ECO:0000256" key="1">
    <source>
        <dbReference type="SAM" id="Phobius"/>
    </source>
</evidence>
<gene>
    <name evidence="2" type="ORF">KUCA_T00005474001</name>
</gene>
<keyword evidence="1" id="KW-0812">Transmembrane</keyword>
<evidence type="ECO:0000313" key="2">
    <source>
        <dbReference type="EMBL" id="CDK29486.1"/>
    </source>
</evidence>
<dbReference type="HOGENOM" id="CLU_1704495_0_0_1"/>
<proteinExistence type="predicted"/>
<sequence>MYKRKHSQIMVPEVWPLPTQVSSVVVLLGVVVGVFLLEVFAVALMEGVSTYFRDSWMKLDFSLRNYFTVDYMGYFELCSQTIVKFMPVSIPIPPGLFEPAIGFGLGLAFCYSRNHQVPSPLCVQCSDEWVQPDIELRPFKLLSDRKIYKNVGDG</sequence>
<reference evidence="2" key="2">
    <citation type="submission" date="2014-02" db="EMBL/GenBank/DDBJ databases">
        <title>Complete DNA sequence of /Kuraishia capsulata/ illustrates novel genomic features among budding yeasts (/Saccharomycotina/).</title>
        <authorList>
            <person name="Morales L."/>
            <person name="Noel B."/>
            <person name="Porcel B."/>
            <person name="Marcet-Houben M."/>
            <person name="Hullo M-F."/>
            <person name="Sacerdot C."/>
            <person name="Tekaia F."/>
            <person name="Leh-Louis V."/>
            <person name="Despons L."/>
            <person name="Khanna V."/>
            <person name="Aury J-M."/>
            <person name="Barbe V."/>
            <person name="Couloux A."/>
            <person name="Labadie K."/>
            <person name="Pelletier E."/>
            <person name="Souciet J-L."/>
            <person name="Boekhout T."/>
            <person name="Gabaldon T."/>
            <person name="Wincker P."/>
            <person name="Dujon B."/>
        </authorList>
    </citation>
    <scope>NUCLEOTIDE SEQUENCE</scope>
    <source>
        <strain evidence="2">CBS 1993</strain>
    </source>
</reference>
<dbReference type="Proteomes" id="UP000019384">
    <property type="component" value="Unassembled WGS sequence"/>
</dbReference>
<keyword evidence="3" id="KW-1185">Reference proteome</keyword>
<accession>W6MRT9</accession>
<dbReference type="EMBL" id="HG793130">
    <property type="protein sequence ID" value="CDK29486.1"/>
    <property type="molecule type" value="Genomic_DNA"/>
</dbReference>
<name>W6MRT9_9ASCO</name>
<feature type="transmembrane region" description="Helical" evidence="1">
    <location>
        <begin position="20"/>
        <end position="44"/>
    </location>
</feature>
<evidence type="ECO:0000313" key="3">
    <source>
        <dbReference type="Proteomes" id="UP000019384"/>
    </source>
</evidence>
<keyword evidence="1" id="KW-1133">Transmembrane helix</keyword>
<dbReference type="GeneID" id="34522859"/>
<reference evidence="2" key="1">
    <citation type="submission" date="2013-12" db="EMBL/GenBank/DDBJ databases">
        <authorList>
            <person name="Genoscope - CEA"/>
        </authorList>
    </citation>
    <scope>NUCLEOTIDE SEQUENCE</scope>
    <source>
        <strain evidence="2">CBS 1993</strain>
    </source>
</reference>
<protein>
    <submittedName>
        <fullName evidence="2">Uncharacterized protein</fullName>
    </submittedName>
</protein>
<keyword evidence="1" id="KW-0472">Membrane</keyword>